<evidence type="ECO:0008006" key="3">
    <source>
        <dbReference type="Google" id="ProtNLM"/>
    </source>
</evidence>
<accession>A0ABY5YD97</accession>
<gene>
    <name evidence="1" type="ORF">N0D28_08375</name>
</gene>
<evidence type="ECO:0000313" key="1">
    <source>
        <dbReference type="EMBL" id="UWX62788.1"/>
    </source>
</evidence>
<dbReference type="RefSeq" id="WP_260559083.1">
    <property type="nucleotide sequence ID" value="NZ_BAABEC010000059.1"/>
</dbReference>
<dbReference type="EMBL" id="CP104213">
    <property type="protein sequence ID" value="UWX62788.1"/>
    <property type="molecule type" value="Genomic_DNA"/>
</dbReference>
<dbReference type="Proteomes" id="UP001060261">
    <property type="component" value="Chromosome"/>
</dbReference>
<reference evidence="1" key="1">
    <citation type="submission" date="2022-09" db="EMBL/GenBank/DDBJ databases">
        <title>genome sequence of Deinococcus rubellus.</title>
        <authorList>
            <person name="Srinivasan S."/>
        </authorList>
    </citation>
    <scope>NUCLEOTIDE SEQUENCE</scope>
    <source>
        <strain evidence="1">Ant6</strain>
    </source>
</reference>
<organism evidence="1 2">
    <name type="scientific">Deinococcus rubellus</name>
    <dbReference type="NCBI Taxonomy" id="1889240"/>
    <lineage>
        <taxon>Bacteria</taxon>
        <taxon>Thermotogati</taxon>
        <taxon>Deinococcota</taxon>
        <taxon>Deinococci</taxon>
        <taxon>Deinococcales</taxon>
        <taxon>Deinococcaceae</taxon>
        <taxon>Deinococcus</taxon>
    </lineage>
</organism>
<proteinExistence type="predicted"/>
<protein>
    <recommendedName>
        <fullName evidence="3">Minor tail protein</fullName>
    </recommendedName>
</protein>
<evidence type="ECO:0000313" key="2">
    <source>
        <dbReference type="Proteomes" id="UP001060261"/>
    </source>
</evidence>
<keyword evidence="2" id="KW-1185">Reference proteome</keyword>
<name>A0ABY5YD97_9DEIO</name>
<sequence length="666" mass="71281">MYRLSLSKPGAAAPYQIIYAREAGTYRPGEIAPLGGKFEVLRGEFGGPGSVKVSAPVAFEAGDWLRIWLKGDADDDPTYLGEVGGEPWQIGAGEIQARPLKDTVSQARWSGTITAKFALYLGYVIGHCILPPGVTLGDIPVDLATLKAVTLFELLGDTFQAAMPVIDGGTWGVDNRGRIGAYRPDTELTHRFPRTRSEISPGDTSGYRNAVRFSYNRPDGTEAWFEGRIESEIVKRGEVWEPPNQIPARVGEAADNPLDGVAGTVDIATKFSGYYTDIGTGLPVYFEYPGPYVAHQTGLFFNADFAGVLATPNMFTLQAGEHMHPATVDESVMTVTLPSASYNYGLDVIVDNHGLPLGQVLEVRRSPSQTWVAANETVNNGFLKQIEVFGGYTTDIRYKPSFFATYAPSGLSISVNGQVRGTLPPGSSASNIKAHVIMTCRNDAGQFFTVPIDAFPFTGNPNNSLNATAIAEGGYTRTLSPASAALVTPPAPVFLTAGSAVLTFFNTAVTGTGIGATGVSLVTPGGDIPLTRGTTTDNVTRWTYAGDGVSVSAFKLTGDPTRIGRILPQLSSTGTLSAYAFGLLRYRVQPVRSWTGQYRRLRRVACRGVSRFETMQGEVDLDVQRVTYDLSAGTVSVECGTPQASSDDDATAAAIERVRQEMRAGK</sequence>